<evidence type="ECO:0000313" key="2">
    <source>
        <dbReference type="EMBL" id="GAA0342446.1"/>
    </source>
</evidence>
<keyword evidence="3" id="KW-1185">Reference proteome</keyword>
<dbReference type="EMBL" id="BAAADJ010000061">
    <property type="protein sequence ID" value="GAA0342446.1"/>
    <property type="molecule type" value="Genomic_DNA"/>
</dbReference>
<sequence>MKIEEAKLKIETKMKGLVEADPHIKNAYLLVHSDNRKIHWNMAYGQTGNFKSTPEQPYHTASIAKSFTSILIAILEREGKVRYDDPISKYLPESIVKDLHLFKGTDYSNEIRVEHLVSNRSGLPDFYEDKPKEGPTFQDMLLNEPDKAWTPHETIQWSKEKLTPKFVPGKKVHYTNTGFNLLGLIIEKVTTKAYHEVLHEYIFNPLKMKESYLLSYSKPAYRSDHPIATVNLKSQDILVEEHRSLMSNFAGGQTASTSEDLLIFMKALVNNQLIPQNSLDKMMDWKKLWVGVDYGYGLMRVRMFPKKYNVWGHLGSIGSFMLYNPTLDVYIIGNFNKSGYLTKSMRFIYNILQTIDKIKE</sequence>
<dbReference type="Gene3D" id="3.40.710.10">
    <property type="entry name" value="DD-peptidase/beta-lactamase superfamily"/>
    <property type="match status" value="1"/>
</dbReference>
<protein>
    <recommendedName>
        <fullName evidence="1">Beta-lactamase-related domain-containing protein</fullName>
    </recommendedName>
</protein>
<dbReference type="Pfam" id="PF00144">
    <property type="entry name" value="Beta-lactamase"/>
    <property type="match status" value="1"/>
</dbReference>
<dbReference type="InterPro" id="IPR001466">
    <property type="entry name" value="Beta-lactam-related"/>
</dbReference>
<feature type="domain" description="Beta-lactamase-related" evidence="1">
    <location>
        <begin position="23"/>
        <end position="339"/>
    </location>
</feature>
<dbReference type="InterPro" id="IPR012338">
    <property type="entry name" value="Beta-lactam/transpept-like"/>
</dbReference>
<name>A0ABP3GD42_9BACI</name>
<evidence type="ECO:0000313" key="3">
    <source>
        <dbReference type="Proteomes" id="UP001500782"/>
    </source>
</evidence>
<dbReference type="RefSeq" id="WP_343802217.1">
    <property type="nucleotide sequence ID" value="NZ_BAAADJ010000061.1"/>
</dbReference>
<dbReference type="InterPro" id="IPR050491">
    <property type="entry name" value="AmpC-like"/>
</dbReference>
<proteinExistence type="predicted"/>
<dbReference type="PANTHER" id="PTHR46825">
    <property type="entry name" value="D-ALANYL-D-ALANINE-CARBOXYPEPTIDASE/ENDOPEPTIDASE AMPH"/>
    <property type="match status" value="1"/>
</dbReference>
<evidence type="ECO:0000259" key="1">
    <source>
        <dbReference type="Pfam" id="PF00144"/>
    </source>
</evidence>
<accession>A0ABP3GD42</accession>
<organism evidence="2 3">
    <name type="scientific">Bacillus carboniphilus</name>
    <dbReference type="NCBI Taxonomy" id="86663"/>
    <lineage>
        <taxon>Bacteria</taxon>
        <taxon>Bacillati</taxon>
        <taxon>Bacillota</taxon>
        <taxon>Bacilli</taxon>
        <taxon>Bacillales</taxon>
        <taxon>Bacillaceae</taxon>
        <taxon>Bacillus</taxon>
    </lineage>
</organism>
<dbReference type="Proteomes" id="UP001500782">
    <property type="component" value="Unassembled WGS sequence"/>
</dbReference>
<dbReference type="PANTHER" id="PTHR46825:SF7">
    <property type="entry name" value="D-ALANYL-D-ALANINE CARBOXYPEPTIDASE"/>
    <property type="match status" value="1"/>
</dbReference>
<gene>
    <name evidence="2" type="ORF">GCM10008967_36070</name>
</gene>
<reference evidence="3" key="1">
    <citation type="journal article" date="2019" name="Int. J. Syst. Evol. Microbiol.">
        <title>The Global Catalogue of Microorganisms (GCM) 10K type strain sequencing project: providing services to taxonomists for standard genome sequencing and annotation.</title>
        <authorList>
            <consortium name="The Broad Institute Genomics Platform"/>
            <consortium name="The Broad Institute Genome Sequencing Center for Infectious Disease"/>
            <person name="Wu L."/>
            <person name="Ma J."/>
        </authorList>
    </citation>
    <scope>NUCLEOTIDE SEQUENCE [LARGE SCALE GENOMIC DNA]</scope>
    <source>
        <strain evidence="3">JCM 9731</strain>
    </source>
</reference>
<comment type="caution">
    <text evidence="2">The sequence shown here is derived from an EMBL/GenBank/DDBJ whole genome shotgun (WGS) entry which is preliminary data.</text>
</comment>
<dbReference type="SUPFAM" id="SSF56601">
    <property type="entry name" value="beta-lactamase/transpeptidase-like"/>
    <property type="match status" value="1"/>
</dbReference>